<name>A0A090YU64_9BACI</name>
<gene>
    <name evidence="2" type="ORF">D0U04_28150</name>
    <name evidence="1" type="ORF">DJ93_5431</name>
</gene>
<comment type="caution">
    <text evidence="1">The sequence shown here is derived from an EMBL/GenBank/DDBJ whole genome shotgun (WGS) entry which is preliminary data.</text>
</comment>
<reference evidence="1 3" key="1">
    <citation type="submission" date="2014-04" db="EMBL/GenBank/DDBJ databases">
        <authorList>
            <person name="Bishop-Lilly K.A."/>
            <person name="Broomall S.M."/>
            <person name="Chain P.S."/>
            <person name="Chertkov O."/>
            <person name="Coyne S.R."/>
            <person name="Daligault H.E."/>
            <person name="Davenport K.W."/>
            <person name="Erkkila T."/>
            <person name="Frey K.G."/>
            <person name="Gibbons H.S."/>
            <person name="Gu W."/>
            <person name="Jaissle J."/>
            <person name="Johnson S.L."/>
            <person name="Koroleva G.I."/>
            <person name="Ladner J.T."/>
            <person name="Lo C.-C."/>
            <person name="Minogue T.D."/>
            <person name="Munk C."/>
            <person name="Palacios G.F."/>
            <person name="Redden C.L."/>
            <person name="Rosenzweig C.N."/>
            <person name="Scholz M.B."/>
            <person name="Teshima H."/>
            <person name="Xu Y."/>
        </authorList>
    </citation>
    <scope>NUCLEOTIDE SEQUENCE [LARGE SCALE GENOMIC DNA]</scope>
    <source>
        <strain evidence="1 3">BHP</strain>
    </source>
</reference>
<organism evidence="1 3">
    <name type="scientific">Bacillus clarus</name>
    <dbReference type="NCBI Taxonomy" id="2338372"/>
    <lineage>
        <taxon>Bacteria</taxon>
        <taxon>Bacillati</taxon>
        <taxon>Bacillota</taxon>
        <taxon>Bacilli</taxon>
        <taxon>Bacillales</taxon>
        <taxon>Bacillaceae</taxon>
        <taxon>Bacillus</taxon>
        <taxon>Bacillus cereus group</taxon>
    </lineage>
</organism>
<dbReference type="EMBL" id="QVOD01000069">
    <property type="protein sequence ID" value="RFT62418.1"/>
    <property type="molecule type" value="Genomic_DNA"/>
</dbReference>
<evidence type="ECO:0000313" key="4">
    <source>
        <dbReference type="Proteomes" id="UP000264294"/>
    </source>
</evidence>
<dbReference type="PATRIC" id="fig|1405.8.peg.5599"/>
<evidence type="ECO:0000313" key="1">
    <source>
        <dbReference type="EMBL" id="KFM95585.1"/>
    </source>
</evidence>
<protein>
    <submittedName>
        <fullName evidence="1">Helix-turn-helix domain protein</fullName>
    </submittedName>
    <submittedName>
        <fullName evidence="2">Helix-turn-helix domain-containing protein</fullName>
    </submittedName>
</protein>
<proteinExistence type="predicted"/>
<keyword evidence="4" id="KW-1185">Reference proteome</keyword>
<dbReference type="Proteomes" id="UP000029389">
    <property type="component" value="Unassembled WGS sequence"/>
</dbReference>
<sequence>MSKLLPIMDMYYKQGMGYKAVAKALQVKGHIYIRTWVKTYEQHGVIELGRSRPRRRKVISPTPVDLEAEN</sequence>
<dbReference type="EMBL" id="JMQC01000009">
    <property type="protein sequence ID" value="KFM95585.1"/>
    <property type="molecule type" value="Genomic_DNA"/>
</dbReference>
<reference evidence="2 4" key="2">
    <citation type="submission" date="2018-08" db="EMBL/GenBank/DDBJ databases">
        <title>Bacillus clarus sp. nov. strain PS00077A.</title>
        <authorList>
            <person name="Mendez Acevedo M."/>
            <person name="Carroll L."/>
            <person name="Mukherjee M."/>
            <person name="Wiedmann M."/>
            <person name="Kovac J."/>
        </authorList>
    </citation>
    <scope>NUCLEOTIDE SEQUENCE [LARGE SCALE GENOMIC DNA]</scope>
    <source>
        <strain evidence="2 4">PS00077A</strain>
    </source>
</reference>
<dbReference type="AlphaFoldDB" id="A0A090YU64"/>
<dbReference type="Proteomes" id="UP000264294">
    <property type="component" value="Unassembled WGS sequence"/>
</dbReference>
<dbReference type="RefSeq" id="WP_117287987.1">
    <property type="nucleotide sequence ID" value="NZ_JMQC01000009.1"/>
</dbReference>
<evidence type="ECO:0000313" key="2">
    <source>
        <dbReference type="EMBL" id="RFT62418.1"/>
    </source>
</evidence>
<evidence type="ECO:0000313" key="3">
    <source>
        <dbReference type="Proteomes" id="UP000029389"/>
    </source>
</evidence>
<accession>A0A090YU64</accession>